<dbReference type="Gene3D" id="3.30.160.60">
    <property type="entry name" value="Classic Zinc Finger"/>
    <property type="match status" value="1"/>
</dbReference>
<feature type="compositionally biased region" description="Acidic residues" evidence="2">
    <location>
        <begin position="1166"/>
        <end position="1177"/>
    </location>
</feature>
<dbReference type="PROSITE" id="PS00028">
    <property type="entry name" value="ZINC_FINGER_C2H2_1"/>
    <property type="match status" value="1"/>
</dbReference>
<feature type="compositionally biased region" description="Polar residues" evidence="2">
    <location>
        <begin position="161"/>
        <end position="201"/>
    </location>
</feature>
<organism evidence="4 5">
    <name type="scientific">Ophiobolus disseminans</name>
    <dbReference type="NCBI Taxonomy" id="1469910"/>
    <lineage>
        <taxon>Eukaryota</taxon>
        <taxon>Fungi</taxon>
        <taxon>Dikarya</taxon>
        <taxon>Ascomycota</taxon>
        <taxon>Pezizomycotina</taxon>
        <taxon>Dothideomycetes</taxon>
        <taxon>Pleosporomycetidae</taxon>
        <taxon>Pleosporales</taxon>
        <taxon>Pleosporineae</taxon>
        <taxon>Phaeosphaeriaceae</taxon>
        <taxon>Ophiobolus</taxon>
    </lineage>
</organism>
<proteinExistence type="predicted"/>
<keyword evidence="1" id="KW-0479">Metal-binding</keyword>
<feature type="compositionally biased region" description="Basic and acidic residues" evidence="2">
    <location>
        <begin position="304"/>
        <end position="321"/>
    </location>
</feature>
<feature type="compositionally biased region" description="Polar residues" evidence="2">
    <location>
        <begin position="32"/>
        <end position="50"/>
    </location>
</feature>
<feature type="compositionally biased region" description="Low complexity" evidence="2">
    <location>
        <begin position="1"/>
        <end position="30"/>
    </location>
</feature>
<dbReference type="InterPro" id="IPR017956">
    <property type="entry name" value="AT_hook_DNA-bd_motif"/>
</dbReference>
<feature type="compositionally biased region" description="Low complexity" evidence="2">
    <location>
        <begin position="865"/>
        <end position="881"/>
    </location>
</feature>
<evidence type="ECO:0000313" key="4">
    <source>
        <dbReference type="EMBL" id="KAF2833260.1"/>
    </source>
</evidence>
<protein>
    <recommendedName>
        <fullName evidence="3">C2H2-type domain-containing protein</fullName>
    </recommendedName>
</protein>
<feature type="region of interest" description="Disordered" evidence="2">
    <location>
        <begin position="1"/>
        <end position="201"/>
    </location>
</feature>
<feature type="region of interest" description="Disordered" evidence="2">
    <location>
        <begin position="580"/>
        <end position="604"/>
    </location>
</feature>
<feature type="region of interest" description="Disordered" evidence="2">
    <location>
        <begin position="795"/>
        <end position="881"/>
    </location>
</feature>
<feature type="compositionally biased region" description="Low complexity" evidence="2">
    <location>
        <begin position="338"/>
        <end position="353"/>
    </location>
</feature>
<accession>A0A6A7AJ07</accession>
<dbReference type="PANTHER" id="PTHR48125:SF12">
    <property type="entry name" value="AT HOOK TRANSCRIPTION FACTOR FAMILY-RELATED"/>
    <property type="match status" value="1"/>
</dbReference>
<evidence type="ECO:0000256" key="1">
    <source>
        <dbReference type="PROSITE-ProRule" id="PRU00042"/>
    </source>
</evidence>
<name>A0A6A7AJ07_9PLEO</name>
<reference evidence="4" key="1">
    <citation type="journal article" date="2020" name="Stud. Mycol.">
        <title>101 Dothideomycetes genomes: a test case for predicting lifestyles and emergence of pathogens.</title>
        <authorList>
            <person name="Haridas S."/>
            <person name="Albert R."/>
            <person name="Binder M."/>
            <person name="Bloem J."/>
            <person name="Labutti K."/>
            <person name="Salamov A."/>
            <person name="Andreopoulos B."/>
            <person name="Baker S."/>
            <person name="Barry K."/>
            <person name="Bills G."/>
            <person name="Bluhm B."/>
            <person name="Cannon C."/>
            <person name="Castanera R."/>
            <person name="Culley D."/>
            <person name="Daum C."/>
            <person name="Ezra D."/>
            <person name="Gonzalez J."/>
            <person name="Henrissat B."/>
            <person name="Kuo A."/>
            <person name="Liang C."/>
            <person name="Lipzen A."/>
            <person name="Lutzoni F."/>
            <person name="Magnuson J."/>
            <person name="Mondo S."/>
            <person name="Nolan M."/>
            <person name="Ohm R."/>
            <person name="Pangilinan J."/>
            <person name="Park H.-J."/>
            <person name="Ramirez L."/>
            <person name="Alfaro M."/>
            <person name="Sun H."/>
            <person name="Tritt A."/>
            <person name="Yoshinaga Y."/>
            <person name="Zwiers L.-H."/>
            <person name="Turgeon B."/>
            <person name="Goodwin S."/>
            <person name="Spatafora J."/>
            <person name="Crous P."/>
            <person name="Grigoriev I."/>
        </authorList>
    </citation>
    <scope>NUCLEOTIDE SEQUENCE</scope>
    <source>
        <strain evidence="4">CBS 113818</strain>
    </source>
</reference>
<feature type="region of interest" description="Disordered" evidence="2">
    <location>
        <begin position="304"/>
        <end position="358"/>
    </location>
</feature>
<keyword evidence="5" id="KW-1185">Reference proteome</keyword>
<feature type="region of interest" description="Disordered" evidence="2">
    <location>
        <begin position="918"/>
        <end position="962"/>
    </location>
</feature>
<feature type="region of interest" description="Disordered" evidence="2">
    <location>
        <begin position="394"/>
        <end position="433"/>
    </location>
</feature>
<dbReference type="AlphaFoldDB" id="A0A6A7AJ07"/>
<feature type="compositionally biased region" description="Basic and acidic residues" evidence="2">
    <location>
        <begin position="1122"/>
        <end position="1135"/>
    </location>
</feature>
<feature type="compositionally biased region" description="Polar residues" evidence="2">
    <location>
        <begin position="219"/>
        <end position="239"/>
    </location>
</feature>
<evidence type="ECO:0000259" key="3">
    <source>
        <dbReference type="PROSITE" id="PS50157"/>
    </source>
</evidence>
<dbReference type="SMART" id="SM00384">
    <property type="entry name" value="AT_hook"/>
    <property type="match status" value="3"/>
</dbReference>
<feature type="compositionally biased region" description="Low complexity" evidence="2">
    <location>
        <begin position="408"/>
        <end position="425"/>
    </location>
</feature>
<feature type="region of interest" description="Disordered" evidence="2">
    <location>
        <begin position="1078"/>
        <end position="1177"/>
    </location>
</feature>
<evidence type="ECO:0000256" key="2">
    <source>
        <dbReference type="SAM" id="MobiDB-lite"/>
    </source>
</evidence>
<feature type="compositionally biased region" description="Polar residues" evidence="2">
    <location>
        <begin position="930"/>
        <end position="947"/>
    </location>
</feature>
<dbReference type="PANTHER" id="PTHR48125">
    <property type="entry name" value="LP07818P1"/>
    <property type="match status" value="1"/>
</dbReference>
<dbReference type="PROSITE" id="PS50157">
    <property type="entry name" value="ZINC_FINGER_C2H2_2"/>
    <property type="match status" value="1"/>
</dbReference>
<feature type="compositionally biased region" description="Basic and acidic residues" evidence="2">
    <location>
        <begin position="951"/>
        <end position="960"/>
    </location>
</feature>
<feature type="compositionally biased region" description="Gly residues" evidence="2">
    <location>
        <begin position="58"/>
        <end position="68"/>
    </location>
</feature>
<dbReference type="InterPro" id="IPR013087">
    <property type="entry name" value="Znf_C2H2_type"/>
</dbReference>
<gene>
    <name evidence="4" type="ORF">CC86DRAFT_279608</name>
</gene>
<keyword evidence="1" id="KW-0862">Zinc</keyword>
<feature type="domain" description="C2H2-type" evidence="3">
    <location>
        <begin position="975"/>
        <end position="1005"/>
    </location>
</feature>
<evidence type="ECO:0000313" key="5">
    <source>
        <dbReference type="Proteomes" id="UP000799424"/>
    </source>
</evidence>
<dbReference type="Proteomes" id="UP000799424">
    <property type="component" value="Unassembled WGS sequence"/>
</dbReference>
<dbReference type="OrthoDB" id="5424797at2759"/>
<feature type="region of interest" description="Disordered" evidence="2">
    <location>
        <begin position="214"/>
        <end position="242"/>
    </location>
</feature>
<sequence length="1177" mass="127871">MASNNYNPYNYPYQQSSAQQYSAYQTAPAPNSGAQPSRQYQQPSTTQGNDYMSYQGQSYGGQSSGYGAGQDSSWNGSSYGGTRETTRGAAEVLRNMSKNTYTANNTATSHSPQMQPQQTHASHSSYGQSQNRPRSVNTNRPQQSTNRGLPSPATAAGYPSQRAQTMYNQSQQRSASPAQHQYSHNPTAPVTSARNPAMTSAAHQQYTDFDRRQLASVDASRTSQSTAPPTSYNYGNTPTVAPPGPIALPPSSVAETYTGQGSITVDPMAVYDPWPEYQRKQEALRTQKAAEDAARADEERIAEEARKAEEAKKEEKRKRQEALIAASQPKQKAKKAQKQSSSAEASSAAPDAATGPGDALESEIRAMMAKIRELNSKDPALLARIWEEEGIAKAAPKSPTVQNKSTSQTAAPAQPTQANIPQAANQRRKAAPKDFLSTSIAMPATPVSASAVAVRPQAAAPSARQGGNTIWPSEKKTQLVSAAVSYLNAQNPNNHVDPARVVSILDGNPSYIDLCQQLENMGLKLDRAAFAKNLLTAVPDVNSSTRKAAPQPVPVQRPQVPAAIMKKEIATPAAASPGFTPAAASPANGSSYPPFPDNASPAATPVPVAEMIPIKPELKPPANKEEAARKRNLSELVDLTLLDDEEDMGPPPKRVNVDAMYGYGSPHLEEDMIVDSEPVNNFPIASVPPRVVPESAPLIAPPIDREIRYRAIVEPLDKKKALRRNTYNPATIARDVLLASGRHPSERQLNQHLDVLRANLPHIGFDSDLSTIKWDILDPGNPPPGYFKDSVQALTEDADDEDDSEDDDQEVRPRAQSNAIGGESGAQARVQALPEAINPFKQKKRGRPARQSLPNITIPATPERSPSAANMSASAPRPSAASVGYRSFHSATEYGPDGQPLPKKRGRPVGWRKAIHGSVAAQSKPAANGHTGTLNKHQPTQPSSLRNVRTGGDDPIRIDSRSPSVANRVPRYQSYQCKWQHCTAELHNLETLQKHVFKVHRKKTPQNTLECLWGDCGKEVTNFDRNTNMRIEKHSPYSFDLESNWRNHINQTHFDPLSWELGDGPASGLSDAHDSEAYLSDAQGRQITPRITVDRDHIEEDLTSPPVSTSTPRGRGRPPKSTQEKEAREAQERLVSHKRRIGGPGMDRGGATLVNDKRRKGFMDSDGTEEELVDAED</sequence>
<dbReference type="GO" id="GO:0003677">
    <property type="term" value="F:DNA binding"/>
    <property type="evidence" value="ECO:0007669"/>
    <property type="project" value="InterPro"/>
</dbReference>
<dbReference type="GO" id="GO:0008270">
    <property type="term" value="F:zinc ion binding"/>
    <property type="evidence" value="ECO:0007669"/>
    <property type="project" value="UniProtKB-KW"/>
</dbReference>
<feature type="compositionally biased region" description="Acidic residues" evidence="2">
    <location>
        <begin position="796"/>
        <end position="809"/>
    </location>
</feature>
<keyword evidence="1" id="KW-0863">Zinc-finger</keyword>
<dbReference type="EMBL" id="MU006216">
    <property type="protein sequence ID" value="KAF2833260.1"/>
    <property type="molecule type" value="Genomic_DNA"/>
</dbReference>
<feature type="compositionally biased region" description="Polar residues" evidence="2">
    <location>
        <begin position="96"/>
        <end position="148"/>
    </location>
</feature>